<accession>A0A7I7LJ49</accession>
<evidence type="ECO:0000313" key="2">
    <source>
        <dbReference type="EMBL" id="BBX59413.1"/>
    </source>
</evidence>
<feature type="transmembrane region" description="Helical" evidence="1">
    <location>
        <begin position="61"/>
        <end position="81"/>
    </location>
</feature>
<gene>
    <name evidence="2" type="ORF">MSHO_47580</name>
</gene>
<name>A0A7I7LJ49_9MYCO</name>
<sequence>MVPSGTRQSHFQVISRTHWDPFQVNSIDCGMDLFLGGGGLFTVAVQTPAEQLELMEALIRWANSGWLAAMLVPVFALAASVRM</sequence>
<evidence type="ECO:0000256" key="1">
    <source>
        <dbReference type="SAM" id="Phobius"/>
    </source>
</evidence>
<keyword evidence="1" id="KW-0472">Membrane</keyword>
<dbReference type="EMBL" id="AP022572">
    <property type="protein sequence ID" value="BBX59413.1"/>
    <property type="molecule type" value="Genomic_DNA"/>
</dbReference>
<dbReference type="KEGG" id="msho:MSHO_47580"/>
<reference evidence="2 3" key="1">
    <citation type="journal article" date="2019" name="Emerg. Microbes Infect.">
        <title>Comprehensive subspecies identification of 175 nontuberculous mycobacteria species based on 7547 genomic profiles.</title>
        <authorList>
            <person name="Matsumoto Y."/>
            <person name="Kinjo T."/>
            <person name="Motooka D."/>
            <person name="Nabeya D."/>
            <person name="Jung N."/>
            <person name="Uechi K."/>
            <person name="Horii T."/>
            <person name="Iida T."/>
            <person name="Fujita J."/>
            <person name="Nakamura S."/>
        </authorList>
    </citation>
    <scope>NUCLEOTIDE SEQUENCE [LARGE SCALE GENOMIC DNA]</scope>
    <source>
        <strain evidence="2 3">JCM 12657</strain>
    </source>
</reference>
<organism evidence="2 3">
    <name type="scientific">Mycobacterium shottsii</name>
    <dbReference type="NCBI Taxonomy" id="133549"/>
    <lineage>
        <taxon>Bacteria</taxon>
        <taxon>Bacillati</taxon>
        <taxon>Actinomycetota</taxon>
        <taxon>Actinomycetes</taxon>
        <taxon>Mycobacteriales</taxon>
        <taxon>Mycobacteriaceae</taxon>
        <taxon>Mycobacterium</taxon>
        <taxon>Mycobacterium ulcerans group</taxon>
    </lineage>
</organism>
<keyword evidence="3" id="KW-1185">Reference proteome</keyword>
<keyword evidence="1" id="KW-0812">Transmembrane</keyword>
<dbReference type="Proteomes" id="UP000467164">
    <property type="component" value="Chromosome"/>
</dbReference>
<evidence type="ECO:0000313" key="3">
    <source>
        <dbReference type="Proteomes" id="UP000467164"/>
    </source>
</evidence>
<protein>
    <submittedName>
        <fullName evidence="2">Uncharacterized protein</fullName>
    </submittedName>
</protein>
<keyword evidence="1" id="KW-1133">Transmembrane helix</keyword>
<proteinExistence type="predicted"/>
<dbReference type="AlphaFoldDB" id="A0A7I7LJ49"/>